<dbReference type="GO" id="GO:0140662">
    <property type="term" value="F:ATP-dependent protein folding chaperone"/>
    <property type="evidence" value="ECO:0007669"/>
    <property type="project" value="InterPro"/>
</dbReference>
<dbReference type="AlphaFoldDB" id="A0A061SC86"/>
<dbReference type="InterPro" id="IPR013126">
    <property type="entry name" value="Hsp_70_fam"/>
</dbReference>
<accession>A0A061SC86</accession>
<dbReference type="Gene3D" id="3.30.420.40">
    <property type="match status" value="1"/>
</dbReference>
<dbReference type="EMBL" id="GBEZ01004869">
    <property type="protein sequence ID" value="JAC80381.1"/>
    <property type="molecule type" value="Transcribed_RNA"/>
</dbReference>
<name>A0A061SC86_9CHLO</name>
<dbReference type="SUPFAM" id="SSF53067">
    <property type="entry name" value="Actin-like ATPase domain"/>
    <property type="match status" value="2"/>
</dbReference>
<gene>
    <name evidence="3" type="ORF">TSPGSL018_10399</name>
</gene>
<dbReference type="PANTHER" id="PTHR14187:SF5">
    <property type="entry name" value="HEAT SHOCK 70 KDA PROTEIN 12A"/>
    <property type="match status" value="1"/>
</dbReference>
<dbReference type="InterPro" id="IPR043129">
    <property type="entry name" value="ATPase_NBD"/>
</dbReference>
<organism evidence="3">
    <name type="scientific">Tetraselmis sp. GSL018</name>
    <dbReference type="NCBI Taxonomy" id="582737"/>
    <lineage>
        <taxon>Eukaryota</taxon>
        <taxon>Viridiplantae</taxon>
        <taxon>Chlorophyta</taxon>
        <taxon>core chlorophytes</taxon>
        <taxon>Chlorodendrophyceae</taxon>
        <taxon>Chlorodendrales</taxon>
        <taxon>Chlorodendraceae</taxon>
        <taxon>Tetraselmis</taxon>
    </lineage>
</organism>
<keyword evidence="2" id="KW-0067">ATP-binding</keyword>
<dbReference type="PANTHER" id="PTHR14187">
    <property type="entry name" value="ALPHA KINASE/ELONGATION FACTOR 2 KINASE"/>
    <property type="match status" value="1"/>
</dbReference>
<evidence type="ECO:0000313" key="3">
    <source>
        <dbReference type="EMBL" id="JAC80381.1"/>
    </source>
</evidence>
<protein>
    <submittedName>
        <fullName evidence="3">Heat shock 70 kDa protein 12a</fullName>
    </submittedName>
</protein>
<evidence type="ECO:0000256" key="1">
    <source>
        <dbReference type="ARBA" id="ARBA00022741"/>
    </source>
</evidence>
<reference evidence="3" key="1">
    <citation type="submission" date="2014-05" db="EMBL/GenBank/DDBJ databases">
        <title>The transcriptome of the halophilic microalga Tetraselmis sp. GSL018 isolated from the Great Salt Lake, Utah.</title>
        <authorList>
            <person name="Jinkerson R.E."/>
            <person name="D'Adamo S."/>
            <person name="Posewitz M.C."/>
        </authorList>
    </citation>
    <scope>NUCLEOTIDE SEQUENCE</scope>
    <source>
        <strain evidence="3">GSL018</strain>
    </source>
</reference>
<keyword evidence="3" id="KW-0346">Stress response</keyword>
<keyword evidence="1" id="KW-0547">Nucleotide-binding</keyword>
<dbReference type="GO" id="GO:0005524">
    <property type="term" value="F:ATP binding"/>
    <property type="evidence" value="ECO:0007669"/>
    <property type="project" value="UniProtKB-KW"/>
</dbReference>
<sequence length="377" mass="41914">NSEGIMSVLSRPKQVKACIDFGTTFSGFAFSLIEDPRVRLFEDWPGGAFVGQAQYCKTPTAILYRSDGTVVDYGWEAIRKAFETDDSLGEYTLVEGFKLNLSPGNYKEQKVDLPCGLSTETVIKDFLTAIGKNCLQEIKTATDFGAEDIQWCITVPAIWDDYAKSVMSKAMQQAVHLQDAETSSLLIILEPEAAAVACKNKFRLGKGTVVLDVGGGTIDVTLHETSPNGRLKELKKGTGSAAGGIFVDFEFKRFFVREAVGKDVPVDVASHLMQKFGQSHPKDYWKMMGEWERTKRMFTGTETVYIEVPENFLDVLATEAKWLCDGRLISSELEIHPHSMKVSKRISWALHGTLFSNSSAWLCSRFSSQRCHGSHPF</sequence>
<evidence type="ECO:0000256" key="2">
    <source>
        <dbReference type="ARBA" id="ARBA00022840"/>
    </source>
</evidence>
<dbReference type="Pfam" id="PF00012">
    <property type="entry name" value="HSP70"/>
    <property type="match status" value="1"/>
</dbReference>
<proteinExistence type="predicted"/>
<feature type="non-terminal residue" evidence="3">
    <location>
        <position position="1"/>
    </location>
</feature>